<keyword evidence="1" id="KW-1133">Transmembrane helix</keyword>
<feature type="transmembrane region" description="Helical" evidence="1">
    <location>
        <begin position="166"/>
        <end position="189"/>
    </location>
</feature>
<accession>A0A6S8E1E0</accession>
<gene>
    <name evidence="2" type="ORF">ASTO00021_LOCUS12061</name>
    <name evidence="3" type="ORF">ASTO00021_LOCUS12062</name>
    <name evidence="4" type="ORF">ASTO00021_LOCUS12063</name>
</gene>
<reference evidence="3" key="1">
    <citation type="submission" date="2021-01" db="EMBL/GenBank/DDBJ databases">
        <authorList>
            <person name="Corre E."/>
            <person name="Pelletier E."/>
            <person name="Niang G."/>
            <person name="Scheremetjew M."/>
            <person name="Finn R."/>
            <person name="Kale V."/>
            <person name="Holt S."/>
            <person name="Cochrane G."/>
            <person name="Meng A."/>
            <person name="Brown T."/>
            <person name="Cohen L."/>
        </authorList>
    </citation>
    <scope>NUCLEOTIDE SEQUENCE</scope>
    <source>
        <strain evidence="3">GSBS06</strain>
    </source>
</reference>
<dbReference type="InterPro" id="IPR038350">
    <property type="entry name" value="Orai_sf"/>
</dbReference>
<dbReference type="EMBL" id="HBIN01015898">
    <property type="protein sequence ID" value="CAE0441946.1"/>
    <property type="molecule type" value="Transcribed_RNA"/>
</dbReference>
<evidence type="ECO:0000313" key="3">
    <source>
        <dbReference type="EMBL" id="CAE0441945.1"/>
    </source>
</evidence>
<protein>
    <submittedName>
        <fullName evidence="3">Uncharacterized protein</fullName>
    </submittedName>
</protein>
<feature type="transmembrane region" description="Helical" evidence="1">
    <location>
        <begin position="86"/>
        <end position="106"/>
    </location>
</feature>
<feature type="transmembrane region" description="Helical" evidence="1">
    <location>
        <begin position="112"/>
        <end position="145"/>
    </location>
</feature>
<evidence type="ECO:0000256" key="1">
    <source>
        <dbReference type="SAM" id="Phobius"/>
    </source>
</evidence>
<proteinExistence type="predicted"/>
<dbReference type="Gene3D" id="1.20.140.140">
    <property type="entry name" value="Calcium release-activated calcium channel protein Orai"/>
    <property type="match status" value="1"/>
</dbReference>
<sequence length="289" mass="31925">MATEWGNELAYDEYFATSHQVDLKEQQAKHLKAEAEFRRLKALKDAELAKKQKLLLDAQLNEKEISIHLQGVNSVGGSISSITTTAALMMGFSATVLIELVVVRANNYPWLVYVMWITAIVTIMVLLNVIFVSTVILSDGVYLAYQGTRGIKDVKKALIGMLSMRAKVLVTFLVAFGLFTVLVLCALLVKLDNESPYGMNGDFTGGDIATGVICTVFWAVSLARTVHMYFETKKKFAMEETEGRTEDPKNMKDGTVTETGAGQVRYSAQNIHGENSININYESKAFAVN</sequence>
<dbReference type="EMBL" id="HBIN01015897">
    <property type="protein sequence ID" value="CAE0441945.1"/>
    <property type="molecule type" value="Transcribed_RNA"/>
</dbReference>
<organism evidence="3">
    <name type="scientific">Aplanochytrium stocchinoi</name>
    <dbReference type="NCBI Taxonomy" id="215587"/>
    <lineage>
        <taxon>Eukaryota</taxon>
        <taxon>Sar</taxon>
        <taxon>Stramenopiles</taxon>
        <taxon>Bigyra</taxon>
        <taxon>Labyrinthulomycetes</taxon>
        <taxon>Thraustochytrida</taxon>
        <taxon>Thraustochytriidae</taxon>
        <taxon>Aplanochytrium</taxon>
    </lineage>
</organism>
<dbReference type="EMBL" id="HBIN01015896">
    <property type="protein sequence ID" value="CAE0441944.1"/>
    <property type="molecule type" value="Transcribed_RNA"/>
</dbReference>
<feature type="transmembrane region" description="Helical" evidence="1">
    <location>
        <begin position="209"/>
        <end position="230"/>
    </location>
</feature>
<evidence type="ECO:0000313" key="2">
    <source>
        <dbReference type="EMBL" id="CAE0441944.1"/>
    </source>
</evidence>
<keyword evidence="1" id="KW-0472">Membrane</keyword>
<keyword evidence="1" id="KW-0812">Transmembrane</keyword>
<dbReference type="AlphaFoldDB" id="A0A6S8E1E0"/>
<name>A0A6S8E1E0_9STRA</name>
<evidence type="ECO:0000313" key="4">
    <source>
        <dbReference type="EMBL" id="CAE0441946.1"/>
    </source>
</evidence>